<gene>
    <name evidence="1" type="ORF">FSUBG_2066</name>
</gene>
<reference evidence="1 2" key="1">
    <citation type="submission" date="2020-05" db="EMBL/GenBank/DDBJ databases">
        <title>Identification and distribution of gene clusters putatively required for synthesis of sphingolipid metabolism inhibitors in phylogenetically diverse species of the filamentous fungus Fusarium.</title>
        <authorList>
            <person name="Kim H.-S."/>
            <person name="Busman M."/>
            <person name="Brown D.W."/>
            <person name="Divon H."/>
            <person name="Uhlig S."/>
            <person name="Proctor R.H."/>
        </authorList>
    </citation>
    <scope>NUCLEOTIDE SEQUENCE [LARGE SCALE GENOMIC DNA]</scope>
    <source>
        <strain evidence="1 2">NRRL 66333</strain>
    </source>
</reference>
<name>A0A8H5V805_GIBSU</name>
<accession>A0A8H5V805</accession>
<dbReference type="RefSeq" id="XP_036542342.1">
    <property type="nucleotide sequence ID" value="XM_036679800.1"/>
</dbReference>
<dbReference type="EMBL" id="JAAOAV010000018">
    <property type="protein sequence ID" value="KAF5611629.1"/>
    <property type="molecule type" value="Genomic_DNA"/>
</dbReference>
<dbReference type="AlphaFoldDB" id="A0A8H5V805"/>
<comment type="caution">
    <text evidence="1">The sequence shown here is derived from an EMBL/GenBank/DDBJ whole genome shotgun (WGS) entry which is preliminary data.</text>
</comment>
<evidence type="ECO:0000313" key="1">
    <source>
        <dbReference type="EMBL" id="KAF5611629.1"/>
    </source>
</evidence>
<evidence type="ECO:0000313" key="2">
    <source>
        <dbReference type="Proteomes" id="UP000547976"/>
    </source>
</evidence>
<protein>
    <submittedName>
        <fullName evidence="1">Uncharacterized protein</fullName>
    </submittedName>
</protein>
<sequence length="94" mass="10554">MNYKQAFSGLVGLMYYYDCNSPFGACSGELYLRGILQQEPVDVEDANNPENSWKIDRETCDNFNVSAGHLLGELDLAVVDACAQVRTQYRADHQ</sequence>
<keyword evidence="2" id="KW-1185">Reference proteome</keyword>
<dbReference type="Proteomes" id="UP000547976">
    <property type="component" value="Unassembled WGS sequence"/>
</dbReference>
<proteinExistence type="predicted"/>
<organism evidence="1 2">
    <name type="scientific">Gibberella subglutinans</name>
    <name type="common">Fusarium subglutinans</name>
    <dbReference type="NCBI Taxonomy" id="42677"/>
    <lineage>
        <taxon>Eukaryota</taxon>
        <taxon>Fungi</taxon>
        <taxon>Dikarya</taxon>
        <taxon>Ascomycota</taxon>
        <taxon>Pezizomycotina</taxon>
        <taxon>Sordariomycetes</taxon>
        <taxon>Hypocreomycetidae</taxon>
        <taxon>Hypocreales</taxon>
        <taxon>Nectriaceae</taxon>
        <taxon>Fusarium</taxon>
        <taxon>Fusarium fujikuroi species complex</taxon>
    </lineage>
</organism>
<dbReference type="GeneID" id="59314518"/>